<dbReference type="InterPro" id="IPR003660">
    <property type="entry name" value="HAMP_dom"/>
</dbReference>
<keyword evidence="6" id="KW-0812">Transmembrane</keyword>
<dbReference type="InterPro" id="IPR004089">
    <property type="entry name" value="MCPsignal_dom"/>
</dbReference>
<evidence type="ECO:0000256" key="1">
    <source>
        <dbReference type="ARBA" id="ARBA00004370"/>
    </source>
</evidence>
<dbReference type="PANTHER" id="PTHR32089">
    <property type="entry name" value="METHYL-ACCEPTING CHEMOTAXIS PROTEIN MCPB"/>
    <property type="match status" value="1"/>
</dbReference>
<gene>
    <name evidence="9" type="ORF">GCM10007414_21010</name>
</gene>
<evidence type="ECO:0000256" key="2">
    <source>
        <dbReference type="ARBA" id="ARBA00023224"/>
    </source>
</evidence>
<accession>A0ABQ1I2T4</accession>
<feature type="transmembrane region" description="Helical" evidence="6">
    <location>
        <begin position="20"/>
        <end position="42"/>
    </location>
</feature>
<evidence type="ECO:0000259" key="8">
    <source>
        <dbReference type="PROSITE" id="PS50885"/>
    </source>
</evidence>
<comment type="subcellular location">
    <subcellularLocation>
        <location evidence="1">Membrane</location>
    </subcellularLocation>
</comment>
<feature type="coiled-coil region" evidence="5">
    <location>
        <begin position="86"/>
        <end position="139"/>
    </location>
</feature>
<keyword evidence="5" id="KW-0175">Coiled coil</keyword>
<feature type="domain" description="Methyl-accepting transducer" evidence="7">
    <location>
        <begin position="407"/>
        <end position="643"/>
    </location>
</feature>
<organism evidence="9 10">
    <name type="scientific">Agarivorans gilvus</name>
    <dbReference type="NCBI Taxonomy" id="680279"/>
    <lineage>
        <taxon>Bacteria</taxon>
        <taxon>Pseudomonadati</taxon>
        <taxon>Pseudomonadota</taxon>
        <taxon>Gammaproteobacteria</taxon>
        <taxon>Alteromonadales</taxon>
        <taxon>Alteromonadaceae</taxon>
        <taxon>Agarivorans</taxon>
    </lineage>
</organism>
<feature type="domain" description="HAMP" evidence="8">
    <location>
        <begin position="350"/>
        <end position="402"/>
    </location>
</feature>
<dbReference type="PANTHER" id="PTHR32089:SF120">
    <property type="entry name" value="METHYL-ACCEPTING CHEMOTAXIS PROTEIN TLPQ"/>
    <property type="match status" value="1"/>
</dbReference>
<dbReference type="CDD" id="cd11386">
    <property type="entry name" value="MCP_signal"/>
    <property type="match status" value="1"/>
</dbReference>
<dbReference type="SUPFAM" id="SSF58104">
    <property type="entry name" value="Methyl-accepting chemotaxis protein (MCP) signaling domain"/>
    <property type="match status" value="1"/>
</dbReference>
<evidence type="ECO:0000256" key="5">
    <source>
        <dbReference type="SAM" id="Coils"/>
    </source>
</evidence>
<keyword evidence="10" id="KW-1185">Reference proteome</keyword>
<dbReference type="SMART" id="SM00304">
    <property type="entry name" value="HAMP"/>
    <property type="match status" value="1"/>
</dbReference>
<feature type="transmembrane region" description="Helical" evidence="6">
    <location>
        <begin position="329"/>
        <end position="349"/>
    </location>
</feature>
<proteinExistence type="inferred from homology"/>
<comment type="caution">
    <text evidence="9">The sequence shown here is derived from an EMBL/GenBank/DDBJ whole genome shotgun (WGS) entry which is preliminary data.</text>
</comment>
<dbReference type="PROSITE" id="PS50885">
    <property type="entry name" value="HAMP"/>
    <property type="match status" value="1"/>
</dbReference>
<dbReference type="CDD" id="cd06225">
    <property type="entry name" value="HAMP"/>
    <property type="match status" value="1"/>
</dbReference>
<protein>
    <submittedName>
        <fullName evidence="9">Methyl-accepting chemotaxis protein</fullName>
    </submittedName>
</protein>
<evidence type="ECO:0000313" key="10">
    <source>
        <dbReference type="Proteomes" id="UP000651977"/>
    </source>
</evidence>
<dbReference type="SMART" id="SM00283">
    <property type="entry name" value="MA"/>
    <property type="match status" value="1"/>
</dbReference>
<keyword evidence="6" id="KW-1133">Transmembrane helix</keyword>
<evidence type="ECO:0000256" key="3">
    <source>
        <dbReference type="ARBA" id="ARBA00029447"/>
    </source>
</evidence>
<evidence type="ECO:0000256" key="4">
    <source>
        <dbReference type="PROSITE-ProRule" id="PRU00284"/>
    </source>
</evidence>
<evidence type="ECO:0000259" key="7">
    <source>
        <dbReference type="PROSITE" id="PS50111"/>
    </source>
</evidence>
<evidence type="ECO:0000313" key="9">
    <source>
        <dbReference type="EMBL" id="GGB07460.1"/>
    </source>
</evidence>
<keyword evidence="6" id="KW-0472">Membrane</keyword>
<sequence>MKVAGMLGKKINDISVVHRLYIGFAILTLVIAAGGGGAFLLAQTVNSSFNTLTENSAKTQLLANQIGSQALRAGIQLLGLENAANLEELQRINGQAEQALSSLDSLVRELGAHAQAFDIQGLKTQLDDVERVKNTLSSQGRELAQQQSLYLEQDQKVRDDLSQFLFQLSDMKRSVTKVVASAAAEDSYIEDILALVMERFGLMEFLLSNMVNTREPDKIADLVQKIQYNNSVFNDDFSSLVDEVEALSDPQIQELLAEFNRQLNQPTGIVARYIASQQTIENIFLQTSQINQQLAGLDVIVTDIVQLANSQSAEASAQGKSLISQARSITVVVVPLVILFAIAVAYWLASLIRKPLEHTQSQILKLAEGDYSKTMQGKYSGEFAILVAAINRMIEQARDVFSQIQTAAHHLSEVSERNNQASSVVKSKLDKQTAELSSVATAVTEMESAIKEVAANTESSRELSLAVEDNIDQGQQVMNQNIDMIDSLDDALQSTSGQVDKLAEASKQIGSIIEVIDGIAEKTNLLALNAAIEAARAGEQGRGFAVVADEVRSLASQTTKSTESVREMITTLQRESSQVFEAMAASRQQMSQSKELAEKSREAILTIRNNMTQMREMTDQISVAAQEQHHVASDVTRNVNVIAEVAEDNFEQIERVAQSSEALQQQVIDIEAMLKRFILK</sequence>
<dbReference type="Pfam" id="PF00015">
    <property type="entry name" value="MCPsignal"/>
    <property type="match status" value="1"/>
</dbReference>
<comment type="similarity">
    <text evidence="3">Belongs to the methyl-accepting chemotaxis (MCP) protein family.</text>
</comment>
<dbReference type="Proteomes" id="UP000651977">
    <property type="component" value="Unassembled WGS sequence"/>
</dbReference>
<dbReference type="Gene3D" id="1.10.287.950">
    <property type="entry name" value="Methyl-accepting chemotaxis protein"/>
    <property type="match status" value="1"/>
</dbReference>
<keyword evidence="2 4" id="KW-0807">Transducer</keyword>
<name>A0ABQ1I2T4_9ALTE</name>
<dbReference type="Pfam" id="PF00672">
    <property type="entry name" value="HAMP"/>
    <property type="match status" value="1"/>
</dbReference>
<dbReference type="EMBL" id="BMDY01000011">
    <property type="protein sequence ID" value="GGB07460.1"/>
    <property type="molecule type" value="Genomic_DNA"/>
</dbReference>
<reference evidence="10" key="1">
    <citation type="journal article" date="2019" name="Int. J. Syst. Evol. Microbiol.">
        <title>The Global Catalogue of Microorganisms (GCM) 10K type strain sequencing project: providing services to taxonomists for standard genome sequencing and annotation.</title>
        <authorList>
            <consortium name="The Broad Institute Genomics Platform"/>
            <consortium name="The Broad Institute Genome Sequencing Center for Infectious Disease"/>
            <person name="Wu L."/>
            <person name="Ma J."/>
        </authorList>
    </citation>
    <scope>NUCLEOTIDE SEQUENCE [LARGE SCALE GENOMIC DNA]</scope>
    <source>
        <strain evidence="10">CGMCC 1.10131</strain>
    </source>
</reference>
<evidence type="ECO:0000256" key="6">
    <source>
        <dbReference type="SAM" id="Phobius"/>
    </source>
</evidence>
<dbReference type="PROSITE" id="PS50111">
    <property type="entry name" value="CHEMOTAXIS_TRANSDUC_2"/>
    <property type="match status" value="1"/>
</dbReference>